<comment type="caution">
    <text evidence="3">The sequence shown here is derived from an EMBL/GenBank/DDBJ whole genome shotgun (WGS) entry which is preliminary data.</text>
</comment>
<keyword evidence="1" id="KW-0560">Oxidoreductase</keyword>
<dbReference type="PANTHER" id="PTHR35176:SF6">
    <property type="entry name" value="HEME OXYGENASE HI_0854-RELATED"/>
    <property type="match status" value="1"/>
</dbReference>
<dbReference type="InterPro" id="IPR052019">
    <property type="entry name" value="F420H2_bilvrd_red/Heme_oxyg"/>
</dbReference>
<dbReference type="Pfam" id="PF01243">
    <property type="entry name" value="PNPOx_N"/>
    <property type="match status" value="1"/>
</dbReference>
<dbReference type="GO" id="GO:0016627">
    <property type="term" value="F:oxidoreductase activity, acting on the CH-CH group of donors"/>
    <property type="evidence" value="ECO:0007669"/>
    <property type="project" value="TreeGrafter"/>
</dbReference>
<evidence type="ECO:0000259" key="2">
    <source>
        <dbReference type="Pfam" id="PF01243"/>
    </source>
</evidence>
<reference evidence="3" key="1">
    <citation type="submission" date="2016-10" db="EMBL/GenBank/DDBJ databases">
        <title>Sequence of Gallionella enrichment culture.</title>
        <authorList>
            <person name="Poehlein A."/>
            <person name="Muehling M."/>
            <person name="Daniel R."/>
        </authorList>
    </citation>
    <scope>NUCLEOTIDE SEQUENCE</scope>
</reference>
<dbReference type="SUPFAM" id="SSF50475">
    <property type="entry name" value="FMN-binding split barrel"/>
    <property type="match status" value="1"/>
</dbReference>
<dbReference type="EMBL" id="MLJW01000143">
    <property type="protein sequence ID" value="OIQ96761.1"/>
    <property type="molecule type" value="Genomic_DNA"/>
</dbReference>
<dbReference type="PANTHER" id="PTHR35176">
    <property type="entry name" value="HEME OXYGENASE HI_0854-RELATED"/>
    <property type="match status" value="1"/>
</dbReference>
<dbReference type="AlphaFoldDB" id="A0A1J5RM05"/>
<sequence length="155" mass="17043">MMEPRAQALHYLREHRVATLASTGTEGPWAAAVFYVNDGFTLYFLSSPGSRHCTNLAQDARVAATVQEDYADWRQIKGIQLQGTVELLAGEDEARARSLYGGKYPLVGWIGGAPAAIVQALAKVRWYRLTPARLYFIDNAAGFGHRDEIALAETS</sequence>
<organism evidence="3">
    <name type="scientific">mine drainage metagenome</name>
    <dbReference type="NCBI Taxonomy" id="410659"/>
    <lineage>
        <taxon>unclassified sequences</taxon>
        <taxon>metagenomes</taxon>
        <taxon>ecological metagenomes</taxon>
    </lineage>
</organism>
<protein>
    <recommendedName>
        <fullName evidence="2">Pyridoxamine 5'-phosphate oxidase N-terminal domain-containing protein</fullName>
    </recommendedName>
</protein>
<dbReference type="InterPro" id="IPR012349">
    <property type="entry name" value="Split_barrel_FMN-bd"/>
</dbReference>
<gene>
    <name evidence="3" type="ORF">GALL_212220</name>
</gene>
<dbReference type="Gene3D" id="2.30.110.10">
    <property type="entry name" value="Electron Transport, Fmn-binding Protein, Chain A"/>
    <property type="match status" value="1"/>
</dbReference>
<name>A0A1J5RM05_9ZZZZ</name>
<evidence type="ECO:0000256" key="1">
    <source>
        <dbReference type="ARBA" id="ARBA00023002"/>
    </source>
</evidence>
<dbReference type="InterPro" id="IPR011576">
    <property type="entry name" value="Pyridox_Oxase_N"/>
</dbReference>
<proteinExistence type="predicted"/>
<dbReference type="GO" id="GO:0070967">
    <property type="term" value="F:coenzyme F420 binding"/>
    <property type="evidence" value="ECO:0007669"/>
    <property type="project" value="TreeGrafter"/>
</dbReference>
<dbReference type="GO" id="GO:0005829">
    <property type="term" value="C:cytosol"/>
    <property type="evidence" value="ECO:0007669"/>
    <property type="project" value="TreeGrafter"/>
</dbReference>
<feature type="domain" description="Pyridoxamine 5'-phosphate oxidase N-terminal" evidence="2">
    <location>
        <begin position="10"/>
        <end position="137"/>
    </location>
</feature>
<accession>A0A1J5RM05</accession>
<evidence type="ECO:0000313" key="3">
    <source>
        <dbReference type="EMBL" id="OIQ96761.1"/>
    </source>
</evidence>